<feature type="compositionally biased region" description="Acidic residues" evidence="1">
    <location>
        <begin position="1"/>
        <end position="10"/>
    </location>
</feature>
<proteinExistence type="predicted"/>
<sequence length="299" mass="31130">MTGEDGTGDADGDRPRRGPAANAELALLLEVAGTPKPGNVDRRRDLANLRFEQFLAGAVGARPGLERAAAGDPVGEAFETAVAGMSEQSGGNTQFGCLLLLVPLVRAAAAGDLTAEGVREVCAATTVDDAAGFYRAFEHVDVAVADPPEGLDALDVRRGADAVPALRERGATLLDVLSASAAPVDESGTPRDANAHEWVAGFPRTFRAAEAIRDDEGPVTDRAARAFLDLLAETEDTLVRTRHGAEVAREVRDRAAEVASLDEAEEWADDLVGRGINPGTTADLTAAALFVALERGVTV</sequence>
<protein>
    <submittedName>
        <fullName evidence="2">Triphosphoribosyl-dephospho-CoA synthase</fullName>
        <ecNumber evidence="2">2.4.2.52</ecNumber>
    </submittedName>
</protein>
<dbReference type="InterPro" id="IPR002736">
    <property type="entry name" value="CitG"/>
</dbReference>
<dbReference type="Gene3D" id="1.10.4200.10">
    <property type="entry name" value="Triphosphoribosyl-dephospho-CoA protein"/>
    <property type="match status" value="1"/>
</dbReference>
<evidence type="ECO:0000256" key="1">
    <source>
        <dbReference type="SAM" id="MobiDB-lite"/>
    </source>
</evidence>
<accession>A0ABD5W7F5</accession>
<dbReference type="Pfam" id="PF01874">
    <property type="entry name" value="CitG"/>
    <property type="match status" value="1"/>
</dbReference>
<gene>
    <name evidence="2" type="ORF">ACFQL9_01930</name>
</gene>
<dbReference type="GO" id="GO:0046917">
    <property type="term" value="F:triphosphoribosyl-dephospho-CoA synthase activity"/>
    <property type="evidence" value="ECO:0007669"/>
    <property type="project" value="UniProtKB-EC"/>
</dbReference>
<dbReference type="Proteomes" id="UP001596461">
    <property type="component" value="Unassembled WGS sequence"/>
</dbReference>
<dbReference type="GO" id="GO:0016757">
    <property type="term" value="F:glycosyltransferase activity"/>
    <property type="evidence" value="ECO:0007669"/>
    <property type="project" value="UniProtKB-KW"/>
</dbReference>
<reference evidence="2 3" key="1">
    <citation type="journal article" date="2019" name="Int. J. Syst. Evol. Microbiol.">
        <title>The Global Catalogue of Microorganisms (GCM) 10K type strain sequencing project: providing services to taxonomists for standard genome sequencing and annotation.</title>
        <authorList>
            <consortium name="The Broad Institute Genomics Platform"/>
            <consortium name="The Broad Institute Genome Sequencing Center for Infectious Disease"/>
            <person name="Wu L."/>
            <person name="Ma J."/>
        </authorList>
    </citation>
    <scope>NUCLEOTIDE SEQUENCE [LARGE SCALE GENOMIC DNA]</scope>
    <source>
        <strain evidence="2 3">DT31</strain>
    </source>
</reference>
<dbReference type="PANTHER" id="PTHR42280:SF1">
    <property type="entry name" value="CITG FAMILY PROTEIN"/>
    <property type="match status" value="1"/>
</dbReference>
<keyword evidence="2" id="KW-0328">Glycosyltransferase</keyword>
<keyword evidence="3" id="KW-1185">Reference proteome</keyword>
<dbReference type="PANTHER" id="PTHR42280">
    <property type="entry name" value="CITG FAMILY PROTEIN"/>
    <property type="match status" value="1"/>
</dbReference>
<organism evidence="2 3">
    <name type="scientific">Halobaculum lipolyticum</name>
    <dbReference type="NCBI Taxonomy" id="3032001"/>
    <lineage>
        <taxon>Archaea</taxon>
        <taxon>Methanobacteriati</taxon>
        <taxon>Methanobacteriota</taxon>
        <taxon>Stenosarchaea group</taxon>
        <taxon>Halobacteria</taxon>
        <taxon>Halobacteriales</taxon>
        <taxon>Haloferacaceae</taxon>
        <taxon>Halobaculum</taxon>
    </lineage>
</organism>
<dbReference type="AlphaFoldDB" id="A0ABD5W7F5"/>
<keyword evidence="2" id="KW-0808">Transferase</keyword>
<dbReference type="RefSeq" id="WP_284031494.1">
    <property type="nucleotide sequence ID" value="NZ_CP126154.1"/>
</dbReference>
<evidence type="ECO:0000313" key="3">
    <source>
        <dbReference type="Proteomes" id="UP001596461"/>
    </source>
</evidence>
<dbReference type="GeneID" id="81126397"/>
<dbReference type="EC" id="2.4.2.52" evidence="2"/>
<name>A0ABD5W7F5_9EURY</name>
<dbReference type="EMBL" id="JBHTAH010000001">
    <property type="protein sequence ID" value="MFC7068385.1"/>
    <property type="molecule type" value="Genomic_DNA"/>
</dbReference>
<comment type="caution">
    <text evidence="2">The sequence shown here is derived from an EMBL/GenBank/DDBJ whole genome shotgun (WGS) entry which is preliminary data.</text>
</comment>
<feature type="region of interest" description="Disordered" evidence="1">
    <location>
        <begin position="1"/>
        <end position="21"/>
    </location>
</feature>
<evidence type="ECO:0000313" key="2">
    <source>
        <dbReference type="EMBL" id="MFC7068385.1"/>
    </source>
</evidence>